<dbReference type="Proteomes" id="UP001293254">
    <property type="component" value="Unassembled WGS sequence"/>
</dbReference>
<evidence type="ECO:0000313" key="1">
    <source>
        <dbReference type="EMBL" id="KAK4434108.1"/>
    </source>
</evidence>
<reference evidence="1" key="1">
    <citation type="submission" date="2020-06" db="EMBL/GenBank/DDBJ databases">
        <authorList>
            <person name="Li T."/>
            <person name="Hu X."/>
            <person name="Zhang T."/>
            <person name="Song X."/>
            <person name="Zhang H."/>
            <person name="Dai N."/>
            <person name="Sheng W."/>
            <person name="Hou X."/>
            <person name="Wei L."/>
        </authorList>
    </citation>
    <scope>NUCLEOTIDE SEQUENCE</scope>
    <source>
        <strain evidence="1">3651</strain>
        <tissue evidence="1">Leaf</tissue>
    </source>
</reference>
<gene>
    <name evidence="1" type="ORF">Salat_0573500</name>
</gene>
<dbReference type="EMBL" id="JACGWO010000002">
    <property type="protein sequence ID" value="KAK4434108.1"/>
    <property type="molecule type" value="Genomic_DNA"/>
</dbReference>
<evidence type="ECO:0000313" key="2">
    <source>
        <dbReference type="Proteomes" id="UP001293254"/>
    </source>
</evidence>
<dbReference type="AlphaFoldDB" id="A0AAE1YQJ7"/>
<comment type="caution">
    <text evidence="1">The sequence shown here is derived from an EMBL/GenBank/DDBJ whole genome shotgun (WGS) entry which is preliminary data.</text>
</comment>
<organism evidence="1 2">
    <name type="scientific">Sesamum alatum</name>
    <dbReference type="NCBI Taxonomy" id="300844"/>
    <lineage>
        <taxon>Eukaryota</taxon>
        <taxon>Viridiplantae</taxon>
        <taxon>Streptophyta</taxon>
        <taxon>Embryophyta</taxon>
        <taxon>Tracheophyta</taxon>
        <taxon>Spermatophyta</taxon>
        <taxon>Magnoliopsida</taxon>
        <taxon>eudicotyledons</taxon>
        <taxon>Gunneridae</taxon>
        <taxon>Pentapetalae</taxon>
        <taxon>asterids</taxon>
        <taxon>lamiids</taxon>
        <taxon>Lamiales</taxon>
        <taxon>Pedaliaceae</taxon>
        <taxon>Sesamum</taxon>
    </lineage>
</organism>
<name>A0AAE1YQJ7_9LAMI</name>
<keyword evidence="2" id="KW-1185">Reference proteome</keyword>
<accession>A0AAE1YQJ7</accession>
<reference evidence="1" key="2">
    <citation type="journal article" date="2024" name="Plant">
        <title>Genomic evolution and insights into agronomic trait innovations of Sesamum species.</title>
        <authorList>
            <person name="Miao H."/>
            <person name="Wang L."/>
            <person name="Qu L."/>
            <person name="Liu H."/>
            <person name="Sun Y."/>
            <person name="Le M."/>
            <person name="Wang Q."/>
            <person name="Wei S."/>
            <person name="Zheng Y."/>
            <person name="Lin W."/>
            <person name="Duan Y."/>
            <person name="Cao H."/>
            <person name="Xiong S."/>
            <person name="Wang X."/>
            <person name="Wei L."/>
            <person name="Li C."/>
            <person name="Ma Q."/>
            <person name="Ju M."/>
            <person name="Zhao R."/>
            <person name="Li G."/>
            <person name="Mu C."/>
            <person name="Tian Q."/>
            <person name="Mei H."/>
            <person name="Zhang T."/>
            <person name="Gao T."/>
            <person name="Zhang H."/>
        </authorList>
    </citation>
    <scope>NUCLEOTIDE SEQUENCE</scope>
    <source>
        <strain evidence="1">3651</strain>
    </source>
</reference>
<proteinExistence type="predicted"/>
<sequence>MKTTLRLLIKIQICYVSRHRTLMNLFNKSPVVDKDAFVAPSASVIGMFRGDEDHPYGMGASFEYIEIDQAVAFSAAFTTFLDSLAYPSFAEKTSDNVLRKKFARPDEEYDSMLGINCETPPELVLPDNIILPDNSQKAVQYELQVAVLLPLVFALLKSHTKRNSSVWTL</sequence>
<protein>
    <submittedName>
        <fullName evidence="1">Gamma carbonic anhydrase 1, mitochondrial</fullName>
    </submittedName>
</protein>